<accession>A0ACC0QB13</accession>
<dbReference type="Proteomes" id="UP001062846">
    <property type="component" value="Chromosome 1"/>
</dbReference>
<keyword evidence="2" id="KW-1185">Reference proteome</keyword>
<evidence type="ECO:0000313" key="2">
    <source>
        <dbReference type="Proteomes" id="UP001062846"/>
    </source>
</evidence>
<dbReference type="EMBL" id="CM046388">
    <property type="protein sequence ID" value="KAI8574641.1"/>
    <property type="molecule type" value="Genomic_DNA"/>
</dbReference>
<evidence type="ECO:0000313" key="1">
    <source>
        <dbReference type="EMBL" id="KAI8574641.1"/>
    </source>
</evidence>
<organism evidence="1 2">
    <name type="scientific">Rhododendron molle</name>
    <name type="common">Chinese azalea</name>
    <name type="synonym">Azalea mollis</name>
    <dbReference type="NCBI Taxonomy" id="49168"/>
    <lineage>
        <taxon>Eukaryota</taxon>
        <taxon>Viridiplantae</taxon>
        <taxon>Streptophyta</taxon>
        <taxon>Embryophyta</taxon>
        <taxon>Tracheophyta</taxon>
        <taxon>Spermatophyta</taxon>
        <taxon>Magnoliopsida</taxon>
        <taxon>eudicotyledons</taxon>
        <taxon>Gunneridae</taxon>
        <taxon>Pentapetalae</taxon>
        <taxon>asterids</taxon>
        <taxon>Ericales</taxon>
        <taxon>Ericaceae</taxon>
        <taxon>Ericoideae</taxon>
        <taxon>Rhodoreae</taxon>
        <taxon>Rhododendron</taxon>
    </lineage>
</organism>
<sequence>MDAFLVLHPQIVHWKSHLKVSPGSKLTPEAKDLICRLLCNVEHRQGSHPWFKDVWDKLHEIEAAFKPEVNGELDTQNSMKFDEIPRASLSNLVDNQESWVEDSVKENPVIAEHLRGENDEDGNIPEHHIEAFRTEKEPLPAPIKAVINGATHRNLLTAEQRRSRQRSTLGPPEEAPLSTTTAASAAFFTKSRLPASAKPLTTPFKKILIDLISRLTRLEFVSIGIKNPRGDLLDDDVEDESDDLYLNVVGFVREWLPMWTEEVT</sequence>
<protein>
    <submittedName>
        <fullName evidence="1">Uncharacterized protein</fullName>
    </submittedName>
</protein>
<reference evidence="1" key="1">
    <citation type="submission" date="2022-02" db="EMBL/GenBank/DDBJ databases">
        <title>Plant Genome Project.</title>
        <authorList>
            <person name="Zhang R.-G."/>
        </authorList>
    </citation>
    <scope>NUCLEOTIDE SEQUENCE</scope>
    <source>
        <strain evidence="1">AT1</strain>
    </source>
</reference>
<name>A0ACC0QB13_RHOML</name>
<gene>
    <name evidence="1" type="ORF">RHMOL_Rhmol01G0369800</name>
</gene>
<comment type="caution">
    <text evidence="1">The sequence shown here is derived from an EMBL/GenBank/DDBJ whole genome shotgun (WGS) entry which is preliminary data.</text>
</comment>
<proteinExistence type="predicted"/>